<keyword evidence="2" id="KW-1185">Reference proteome</keyword>
<evidence type="ECO:0000313" key="1">
    <source>
        <dbReference type="EMBL" id="KAH7907755.1"/>
    </source>
</evidence>
<evidence type="ECO:0000313" key="2">
    <source>
        <dbReference type="Proteomes" id="UP000790377"/>
    </source>
</evidence>
<name>A0ACB8A338_9AGAM</name>
<dbReference type="EMBL" id="MU267874">
    <property type="protein sequence ID" value="KAH7907755.1"/>
    <property type="molecule type" value="Genomic_DNA"/>
</dbReference>
<reference evidence="1" key="1">
    <citation type="journal article" date="2021" name="New Phytol.">
        <title>Evolutionary innovations through gain and loss of genes in the ectomycorrhizal Boletales.</title>
        <authorList>
            <person name="Wu G."/>
            <person name="Miyauchi S."/>
            <person name="Morin E."/>
            <person name="Kuo A."/>
            <person name="Drula E."/>
            <person name="Varga T."/>
            <person name="Kohler A."/>
            <person name="Feng B."/>
            <person name="Cao Y."/>
            <person name="Lipzen A."/>
            <person name="Daum C."/>
            <person name="Hundley H."/>
            <person name="Pangilinan J."/>
            <person name="Johnson J."/>
            <person name="Barry K."/>
            <person name="LaButti K."/>
            <person name="Ng V."/>
            <person name="Ahrendt S."/>
            <person name="Min B."/>
            <person name="Choi I.G."/>
            <person name="Park H."/>
            <person name="Plett J.M."/>
            <person name="Magnuson J."/>
            <person name="Spatafora J.W."/>
            <person name="Nagy L.G."/>
            <person name="Henrissat B."/>
            <person name="Grigoriev I.V."/>
            <person name="Yang Z.L."/>
            <person name="Xu J."/>
            <person name="Martin F.M."/>
        </authorList>
    </citation>
    <scope>NUCLEOTIDE SEQUENCE</scope>
    <source>
        <strain evidence="1">ATCC 28755</strain>
    </source>
</reference>
<organism evidence="1 2">
    <name type="scientific">Hygrophoropsis aurantiaca</name>
    <dbReference type="NCBI Taxonomy" id="72124"/>
    <lineage>
        <taxon>Eukaryota</taxon>
        <taxon>Fungi</taxon>
        <taxon>Dikarya</taxon>
        <taxon>Basidiomycota</taxon>
        <taxon>Agaricomycotina</taxon>
        <taxon>Agaricomycetes</taxon>
        <taxon>Agaricomycetidae</taxon>
        <taxon>Boletales</taxon>
        <taxon>Coniophorineae</taxon>
        <taxon>Hygrophoropsidaceae</taxon>
        <taxon>Hygrophoropsis</taxon>
    </lineage>
</organism>
<dbReference type="Proteomes" id="UP000790377">
    <property type="component" value="Unassembled WGS sequence"/>
</dbReference>
<comment type="caution">
    <text evidence="1">The sequence shown here is derived from an EMBL/GenBank/DDBJ whole genome shotgun (WGS) entry which is preliminary data.</text>
</comment>
<sequence length="270" mass="30860">MSASWNYYPGTSCFSILFTHGTADLRAPIFPKVRNLSLSLTRQPGVKMYAHAGKLTGLAVKVFGDLVYVYIRPAADESFKGRYVSVFCNPSIAGEWWRWISKQPQFTSSLHRLGPRLYTYDPTLTISSPFLGYGTVLGPADMAVTQMDNQSRLSDDYRQWIFPTKGMQTYQGDAFRTSFWVANGNRFFVRSRVNLKEYWYCPQQKYHQFKAVTPIYTSTTNRTMFQLESIPTLGKPSGFSKLFFILPSSHLTHVKGRTRLVRASLGSYRL</sequence>
<accession>A0ACB8A338</accession>
<proteinExistence type="predicted"/>
<protein>
    <submittedName>
        <fullName evidence="1">Uncharacterized protein</fullName>
    </submittedName>
</protein>
<gene>
    <name evidence="1" type="ORF">BJ138DRAFT_1104055</name>
</gene>